<evidence type="ECO:0000313" key="3">
    <source>
        <dbReference type="Proteomes" id="UP000295632"/>
    </source>
</evidence>
<dbReference type="AlphaFoldDB" id="A0A4R6U099"/>
<keyword evidence="3" id="KW-1185">Reference proteome</keyword>
<reference evidence="2 3" key="1">
    <citation type="submission" date="2019-03" db="EMBL/GenBank/DDBJ databases">
        <title>Genomic Encyclopedia of Type Strains, Phase IV (KMG-IV): sequencing the most valuable type-strain genomes for metagenomic binning, comparative biology and taxonomic classification.</title>
        <authorList>
            <person name="Goeker M."/>
        </authorList>
    </citation>
    <scope>NUCLEOTIDE SEQUENCE [LARGE SCALE GENOMIC DNA]</scope>
    <source>
        <strain evidence="2 3">DSM 28697</strain>
    </source>
</reference>
<name>A0A4R6U099_9BACI</name>
<proteinExistence type="predicted"/>
<dbReference type="Pfam" id="PF25509">
    <property type="entry name" value="DUF7916"/>
    <property type="match status" value="1"/>
</dbReference>
<accession>A0A4R6U099</accession>
<evidence type="ECO:0000259" key="1">
    <source>
        <dbReference type="Pfam" id="PF25509"/>
    </source>
</evidence>
<gene>
    <name evidence="2" type="ORF">EV213_11245</name>
</gene>
<evidence type="ECO:0000313" key="2">
    <source>
        <dbReference type="EMBL" id="TDQ37685.1"/>
    </source>
</evidence>
<dbReference type="InterPro" id="IPR057238">
    <property type="entry name" value="DUF7916"/>
</dbReference>
<dbReference type="InterPro" id="IPR011060">
    <property type="entry name" value="RibuloseP-bd_barrel"/>
</dbReference>
<protein>
    <recommendedName>
        <fullName evidence="1">DUF7916 domain-containing protein</fullName>
    </recommendedName>
</protein>
<comment type="caution">
    <text evidence="2">The sequence shown here is derived from an EMBL/GenBank/DDBJ whole genome shotgun (WGS) entry which is preliminary data.</text>
</comment>
<dbReference type="OrthoDB" id="5581965at2"/>
<dbReference type="SUPFAM" id="SSF51366">
    <property type="entry name" value="Ribulose-phoshate binding barrel"/>
    <property type="match status" value="1"/>
</dbReference>
<dbReference type="EMBL" id="SNYJ01000012">
    <property type="protein sequence ID" value="TDQ37685.1"/>
    <property type="molecule type" value="Genomic_DNA"/>
</dbReference>
<sequence>MTKRLLNCDTSDIMAMTKEELKVSIYASEGRTVLTEVAVVKDPIIDGVTNGEIAKFAGADLILLNAFDVDHPAICGISSTDSQPVKTLKKLTGRPIGANLEPVDDSQSTMDEKEEIGAGRKATVHTFKKANELGLDFICLTGNPGTGVTNEAICNSIQEAKRTFDGLIIAGKMHSSGIDEPIVDEQTVEQFIEAGADIILFPAVYTVPKFREEELLRLVEVVHSHNRSVKDPAKKVLTLSAIGTSQESSSKEVIQKIALACKSCGVDIHHIGDAGYSGLALYQNIDVLGNAIRGERHQLRMRAKSIFR</sequence>
<dbReference type="RefSeq" id="WP_133581150.1">
    <property type="nucleotide sequence ID" value="NZ_SNYJ01000012.1"/>
</dbReference>
<dbReference type="Proteomes" id="UP000295632">
    <property type="component" value="Unassembled WGS sequence"/>
</dbReference>
<feature type="domain" description="DUF7916" evidence="1">
    <location>
        <begin position="6"/>
        <end position="308"/>
    </location>
</feature>
<organism evidence="2 3">
    <name type="scientific">Aureibacillus halotolerans</name>
    <dbReference type="NCBI Taxonomy" id="1508390"/>
    <lineage>
        <taxon>Bacteria</taxon>
        <taxon>Bacillati</taxon>
        <taxon>Bacillota</taxon>
        <taxon>Bacilli</taxon>
        <taxon>Bacillales</taxon>
        <taxon>Bacillaceae</taxon>
        <taxon>Aureibacillus</taxon>
    </lineage>
</organism>